<evidence type="ECO:0000313" key="3">
    <source>
        <dbReference type="Proteomes" id="UP001461498"/>
    </source>
</evidence>
<feature type="domain" description="F5/8 type C" evidence="1">
    <location>
        <begin position="1"/>
        <end position="46"/>
    </location>
</feature>
<protein>
    <recommendedName>
        <fullName evidence="1">F5/8 type C domain-containing protein</fullName>
    </recommendedName>
</protein>
<dbReference type="InterPro" id="IPR008979">
    <property type="entry name" value="Galactose-bd-like_sf"/>
</dbReference>
<evidence type="ECO:0000313" key="2">
    <source>
        <dbReference type="EMBL" id="KAK9499609.1"/>
    </source>
</evidence>
<evidence type="ECO:0000259" key="1">
    <source>
        <dbReference type="PROSITE" id="PS50022"/>
    </source>
</evidence>
<dbReference type="SUPFAM" id="SSF49785">
    <property type="entry name" value="Galactose-binding domain-like"/>
    <property type="match status" value="1"/>
</dbReference>
<dbReference type="EMBL" id="JAPXFL010000011">
    <property type="protein sequence ID" value="KAK9499609.1"/>
    <property type="molecule type" value="Genomic_DNA"/>
</dbReference>
<comment type="caution">
    <text evidence="2">The sequence shown here is derived from an EMBL/GenBank/DDBJ whole genome shotgun (WGS) entry which is preliminary data.</text>
</comment>
<keyword evidence="3" id="KW-1185">Reference proteome</keyword>
<organism evidence="2 3">
    <name type="scientific">Rhynocoris fuscipes</name>
    <dbReference type="NCBI Taxonomy" id="488301"/>
    <lineage>
        <taxon>Eukaryota</taxon>
        <taxon>Metazoa</taxon>
        <taxon>Ecdysozoa</taxon>
        <taxon>Arthropoda</taxon>
        <taxon>Hexapoda</taxon>
        <taxon>Insecta</taxon>
        <taxon>Pterygota</taxon>
        <taxon>Neoptera</taxon>
        <taxon>Paraneoptera</taxon>
        <taxon>Hemiptera</taxon>
        <taxon>Heteroptera</taxon>
        <taxon>Panheteroptera</taxon>
        <taxon>Cimicomorpha</taxon>
        <taxon>Reduviidae</taxon>
        <taxon>Harpactorinae</taxon>
        <taxon>Harpactorini</taxon>
        <taxon>Rhynocoris</taxon>
    </lineage>
</organism>
<dbReference type="PROSITE" id="PS50022">
    <property type="entry name" value="FA58C_3"/>
    <property type="match status" value="1"/>
</dbReference>
<name>A0AAW1CM17_9HEMI</name>
<dbReference type="Gene3D" id="2.60.120.260">
    <property type="entry name" value="Galactose-binding domain-like"/>
    <property type="match status" value="1"/>
</dbReference>
<sequence>MLPGNANTYTVVEQKVDPILIASKIRFIPYSVHLRTVCMRVDVLGCPWQGRYYFFYLL</sequence>
<reference evidence="2 3" key="1">
    <citation type="submission" date="2022-12" db="EMBL/GenBank/DDBJ databases">
        <title>Chromosome-level genome assembly of true bugs.</title>
        <authorList>
            <person name="Ma L."/>
            <person name="Li H."/>
        </authorList>
    </citation>
    <scope>NUCLEOTIDE SEQUENCE [LARGE SCALE GENOMIC DNA]</scope>
    <source>
        <strain evidence="2">Lab_2022b</strain>
    </source>
</reference>
<proteinExistence type="predicted"/>
<dbReference type="InterPro" id="IPR000421">
    <property type="entry name" value="FA58C"/>
</dbReference>
<dbReference type="Proteomes" id="UP001461498">
    <property type="component" value="Unassembled WGS sequence"/>
</dbReference>
<dbReference type="AlphaFoldDB" id="A0AAW1CM17"/>
<accession>A0AAW1CM17</accession>
<gene>
    <name evidence="2" type="ORF">O3M35_002624</name>
</gene>